<name>A0A0P0Z949_9HYPH</name>
<sequence length="168" mass="18226">MTQSDSDNRRIVTEEPADIPADGLFFAYLAMLPIVAGAVGLFVLPDNWAFLTLNFTLLWGAAILTFLSGVRRGVSFRQPGGPKATQIAMMLLLFVTGFAAILSVVWAFPLYAVGLELIGYVALAVLDPISAKKGRAPLYFAKLRPVQMLLPILSLAVVGYWVSTSPFF</sequence>
<protein>
    <recommendedName>
        <fullName evidence="3">DUF3429 domain-containing protein</fullName>
    </recommendedName>
</protein>
<dbReference type="EMBL" id="LC066395">
    <property type="protein sequence ID" value="BAT30826.1"/>
    <property type="molecule type" value="Genomic_DNA"/>
</dbReference>
<keyword evidence="1" id="KW-1133">Transmembrane helix</keyword>
<keyword evidence="1" id="KW-0812">Transmembrane</keyword>
<keyword evidence="1" id="KW-0472">Membrane</keyword>
<accession>A0A0P0Z949</accession>
<feature type="transmembrane region" description="Helical" evidence="1">
    <location>
        <begin position="143"/>
        <end position="162"/>
    </location>
</feature>
<dbReference type="AlphaFoldDB" id="A0A0P0Z949"/>
<feature type="transmembrane region" description="Helical" evidence="1">
    <location>
        <begin position="87"/>
        <end position="108"/>
    </location>
</feature>
<evidence type="ECO:0000313" key="2">
    <source>
        <dbReference type="EMBL" id="BAT30826.1"/>
    </source>
</evidence>
<dbReference type="OrthoDB" id="7273031at2"/>
<feature type="transmembrane region" description="Helical" evidence="1">
    <location>
        <begin position="48"/>
        <end position="67"/>
    </location>
</feature>
<proteinExistence type="predicted"/>
<organism evidence="2">
    <name type="scientific">Fulvimarina pelagi</name>
    <dbReference type="NCBI Taxonomy" id="217511"/>
    <lineage>
        <taxon>Bacteria</taxon>
        <taxon>Pseudomonadati</taxon>
        <taxon>Pseudomonadota</taxon>
        <taxon>Alphaproteobacteria</taxon>
        <taxon>Hyphomicrobiales</taxon>
        <taxon>Aurantimonadaceae</taxon>
        <taxon>Fulvimarina</taxon>
    </lineage>
</organism>
<reference evidence="2" key="1">
    <citation type="journal article" date="2015" name="Proc. Natl. Acad. Sci. U.S.A.">
        <title>Bacterial clade with the ribosomal RNA operon on a small plasmid rather than the chromosome.</title>
        <authorList>
            <person name="Anda M."/>
            <person name="Ohtsubo Y."/>
            <person name="Okubo T."/>
            <person name="Sugawara M."/>
            <person name="Nagata Y."/>
            <person name="Tsuda M."/>
            <person name="Minamisawa K."/>
            <person name="Mitsui H."/>
        </authorList>
    </citation>
    <scope>NUCLEOTIDE SEQUENCE</scope>
    <source>
        <strain evidence="2">DSM 15513</strain>
    </source>
</reference>
<evidence type="ECO:0000256" key="1">
    <source>
        <dbReference type="SAM" id="Phobius"/>
    </source>
</evidence>
<feature type="transmembrane region" description="Helical" evidence="1">
    <location>
        <begin position="21"/>
        <end position="42"/>
    </location>
</feature>
<evidence type="ECO:0008006" key="3">
    <source>
        <dbReference type="Google" id="ProtNLM"/>
    </source>
</evidence>
<dbReference type="RefSeq" id="WP_007067703.1">
    <property type="nucleotide sequence ID" value="NZ_BBWO01000012.1"/>
</dbReference>